<comment type="caution">
    <text evidence="1">The sequence shown here is derived from an EMBL/GenBank/DDBJ whole genome shotgun (WGS) entry which is preliminary data.</text>
</comment>
<sequence length="228" mass="26065">MSEPNKKWSCAVNQPTKRFIHDPFTYQDLILLIQKLKEAQLSTKEQLIAVSLSAIEMIWGQEVDPVMNQRGATLYRFVAAVVHQHHQHPEVIYTAIMYCLRVSEAVKPRLHLWKAGQHPLTAALCCRRMFLAAIISASKFLLDRPIPNSSWAKMVGVSVIEVSRSELFFLALIDHRLYVNQEDLYSAVCTLAKYLEVNEPIAYFISFMFMCTQTHSQSKLALLPMAKP</sequence>
<keyword evidence="2" id="KW-1185">Reference proteome</keyword>
<evidence type="ECO:0000313" key="2">
    <source>
        <dbReference type="Proteomes" id="UP001165960"/>
    </source>
</evidence>
<organism evidence="1 2">
    <name type="scientific">Entomophthora muscae</name>
    <dbReference type="NCBI Taxonomy" id="34485"/>
    <lineage>
        <taxon>Eukaryota</taxon>
        <taxon>Fungi</taxon>
        <taxon>Fungi incertae sedis</taxon>
        <taxon>Zoopagomycota</taxon>
        <taxon>Entomophthoromycotina</taxon>
        <taxon>Entomophthoromycetes</taxon>
        <taxon>Entomophthorales</taxon>
        <taxon>Entomophthoraceae</taxon>
        <taxon>Entomophthora</taxon>
    </lineage>
</organism>
<evidence type="ECO:0000313" key="1">
    <source>
        <dbReference type="EMBL" id="KAJ9051533.1"/>
    </source>
</evidence>
<dbReference type="Proteomes" id="UP001165960">
    <property type="component" value="Unassembled WGS sequence"/>
</dbReference>
<proteinExistence type="predicted"/>
<name>A0ACC2RND3_9FUNG</name>
<reference evidence="1" key="1">
    <citation type="submission" date="2022-04" db="EMBL/GenBank/DDBJ databases">
        <title>Genome of the entomopathogenic fungus Entomophthora muscae.</title>
        <authorList>
            <person name="Elya C."/>
            <person name="Lovett B.R."/>
            <person name="Lee E."/>
            <person name="Macias A.M."/>
            <person name="Hajek A.E."/>
            <person name="De Bivort B.L."/>
            <person name="Kasson M.T."/>
            <person name="De Fine Licht H.H."/>
            <person name="Stajich J.E."/>
        </authorList>
    </citation>
    <scope>NUCLEOTIDE SEQUENCE</scope>
    <source>
        <strain evidence="1">Berkeley</strain>
    </source>
</reference>
<protein>
    <submittedName>
        <fullName evidence="1">PHO85 cyclin-5</fullName>
    </submittedName>
</protein>
<gene>
    <name evidence="1" type="primary">PCL5_3</name>
    <name evidence="1" type="ORF">DSO57_1003882</name>
</gene>
<accession>A0ACC2RND3</accession>
<dbReference type="EMBL" id="QTSX02007109">
    <property type="protein sequence ID" value="KAJ9051533.1"/>
    <property type="molecule type" value="Genomic_DNA"/>
</dbReference>